<gene>
    <name evidence="5" type="ORF">ITJ86_11910</name>
</gene>
<evidence type="ECO:0000256" key="1">
    <source>
        <dbReference type="ARBA" id="ARBA00010688"/>
    </source>
</evidence>
<evidence type="ECO:0000259" key="4">
    <source>
        <dbReference type="Pfam" id="PF00294"/>
    </source>
</evidence>
<sequence length="294" mass="32924">MKNIVCFGEVLWDVFPTHKKIGGAPLNVALRLQSFGNNVSMITRIGIDKKGNKIKTYIQEHGINTDNLQIDDSFKTGKVKVMLNEKGSASYNIMYPRAWDNIQLTESAMETTELADAFVFGSLIARDDVSRHTLYELLKVASYKIFDVNLRVPYYTIDVLNHLMNEADFIKFNDDEIFEIGEKLNSKTNGLEENMQFIAKHTNTKTICVTKGRHGAILYYNDTFYYNSGYHINVVDTVGAGDSFLASLISKLINKHDPQEAINFACAIGALVAGSEGANPKISQEDIAKFMNPN</sequence>
<dbReference type="CDD" id="cd01167">
    <property type="entry name" value="bac_FRK"/>
    <property type="match status" value="1"/>
</dbReference>
<name>A0ABS0EJG6_9FLAO</name>
<evidence type="ECO:0000256" key="2">
    <source>
        <dbReference type="ARBA" id="ARBA00022679"/>
    </source>
</evidence>
<dbReference type="InterPro" id="IPR011611">
    <property type="entry name" value="PfkB_dom"/>
</dbReference>
<dbReference type="InterPro" id="IPR050306">
    <property type="entry name" value="PfkB_Carbo_kinase"/>
</dbReference>
<dbReference type="EMBL" id="JADOET010000010">
    <property type="protein sequence ID" value="MBF8150607.1"/>
    <property type="molecule type" value="Genomic_DNA"/>
</dbReference>
<reference evidence="5 6" key="1">
    <citation type="submission" date="2020-11" db="EMBL/GenBank/DDBJ databases">
        <title>Winogradskyella marina sp. nov., isolated from marine sediment.</title>
        <authorList>
            <person name="Bo J."/>
            <person name="Wang S."/>
            <person name="Song X."/>
            <person name="Du Z."/>
        </authorList>
    </citation>
    <scope>NUCLEOTIDE SEQUENCE [LARGE SCALE GENOMIC DNA]</scope>
    <source>
        <strain evidence="5 6">F6397</strain>
    </source>
</reference>
<feature type="domain" description="Carbohydrate kinase PfkB" evidence="4">
    <location>
        <begin position="9"/>
        <end position="281"/>
    </location>
</feature>
<evidence type="ECO:0000313" key="6">
    <source>
        <dbReference type="Proteomes" id="UP000611215"/>
    </source>
</evidence>
<dbReference type="Pfam" id="PF00294">
    <property type="entry name" value="PfkB"/>
    <property type="match status" value="1"/>
</dbReference>
<dbReference type="Proteomes" id="UP000611215">
    <property type="component" value="Unassembled WGS sequence"/>
</dbReference>
<dbReference type="GO" id="GO:0016301">
    <property type="term" value="F:kinase activity"/>
    <property type="evidence" value="ECO:0007669"/>
    <property type="project" value="UniProtKB-KW"/>
</dbReference>
<dbReference type="PANTHER" id="PTHR43085:SF57">
    <property type="entry name" value="CARBOHYDRATE KINASE PFKB DOMAIN-CONTAINING PROTEIN"/>
    <property type="match status" value="1"/>
</dbReference>
<keyword evidence="3 5" id="KW-0418">Kinase</keyword>
<protein>
    <submittedName>
        <fullName evidence="5">Carbohydrate kinase</fullName>
    </submittedName>
</protein>
<dbReference type="InterPro" id="IPR029056">
    <property type="entry name" value="Ribokinase-like"/>
</dbReference>
<proteinExistence type="inferred from homology"/>
<organism evidence="5 6">
    <name type="scientific">Winogradskyella marina</name>
    <dbReference type="NCBI Taxonomy" id="2785530"/>
    <lineage>
        <taxon>Bacteria</taxon>
        <taxon>Pseudomonadati</taxon>
        <taxon>Bacteroidota</taxon>
        <taxon>Flavobacteriia</taxon>
        <taxon>Flavobacteriales</taxon>
        <taxon>Flavobacteriaceae</taxon>
        <taxon>Winogradskyella</taxon>
    </lineage>
</organism>
<keyword evidence="2" id="KW-0808">Transferase</keyword>
<comment type="similarity">
    <text evidence="1">Belongs to the carbohydrate kinase PfkB family.</text>
</comment>
<dbReference type="PROSITE" id="PS00583">
    <property type="entry name" value="PFKB_KINASES_1"/>
    <property type="match status" value="1"/>
</dbReference>
<keyword evidence="6" id="KW-1185">Reference proteome</keyword>
<dbReference type="RefSeq" id="WP_195871869.1">
    <property type="nucleotide sequence ID" value="NZ_JADOET010000010.1"/>
</dbReference>
<evidence type="ECO:0000256" key="3">
    <source>
        <dbReference type="ARBA" id="ARBA00022777"/>
    </source>
</evidence>
<evidence type="ECO:0000313" key="5">
    <source>
        <dbReference type="EMBL" id="MBF8150607.1"/>
    </source>
</evidence>
<comment type="caution">
    <text evidence="5">The sequence shown here is derived from an EMBL/GenBank/DDBJ whole genome shotgun (WGS) entry which is preliminary data.</text>
</comment>
<dbReference type="Gene3D" id="3.40.1190.20">
    <property type="match status" value="1"/>
</dbReference>
<dbReference type="PANTHER" id="PTHR43085">
    <property type="entry name" value="HEXOKINASE FAMILY MEMBER"/>
    <property type="match status" value="1"/>
</dbReference>
<dbReference type="SUPFAM" id="SSF53613">
    <property type="entry name" value="Ribokinase-like"/>
    <property type="match status" value="1"/>
</dbReference>
<dbReference type="InterPro" id="IPR002173">
    <property type="entry name" value="Carboh/pur_kinase_PfkB_CS"/>
</dbReference>
<accession>A0ABS0EJG6</accession>